<dbReference type="Proteomes" id="UP000316330">
    <property type="component" value="Unassembled WGS sequence"/>
</dbReference>
<dbReference type="PANTHER" id="PTHR34474:SF4">
    <property type="entry name" value="HEME OXYGENASE (STAPHYLOBILIN-PRODUCING) 1"/>
    <property type="match status" value="1"/>
</dbReference>
<evidence type="ECO:0000313" key="2">
    <source>
        <dbReference type="EMBL" id="TVX99799.1"/>
    </source>
</evidence>
<dbReference type="InterPro" id="IPR011008">
    <property type="entry name" value="Dimeric_a/b-barrel"/>
</dbReference>
<evidence type="ECO:0000313" key="3">
    <source>
        <dbReference type="Proteomes" id="UP000316330"/>
    </source>
</evidence>
<name>A0A559JIV8_9BACL</name>
<protein>
    <recommendedName>
        <fullName evidence="1">ABM domain-containing protein</fullName>
    </recommendedName>
</protein>
<dbReference type="InterPro" id="IPR036770">
    <property type="entry name" value="Ankyrin_rpt-contain_sf"/>
</dbReference>
<dbReference type="Gene3D" id="3.30.70.100">
    <property type="match status" value="1"/>
</dbReference>
<proteinExistence type="predicted"/>
<dbReference type="PROSITE" id="PS51725">
    <property type="entry name" value="ABM"/>
    <property type="match status" value="1"/>
</dbReference>
<feature type="domain" description="ABM" evidence="1">
    <location>
        <begin position="139"/>
        <end position="228"/>
    </location>
</feature>
<organism evidence="2 3">
    <name type="scientific">Cohnella terricola</name>
    <dbReference type="NCBI Taxonomy" id="1289167"/>
    <lineage>
        <taxon>Bacteria</taxon>
        <taxon>Bacillati</taxon>
        <taxon>Bacillota</taxon>
        <taxon>Bacilli</taxon>
        <taxon>Bacillales</taxon>
        <taxon>Paenibacillaceae</taxon>
        <taxon>Cohnella</taxon>
    </lineage>
</organism>
<keyword evidence="3" id="KW-1185">Reference proteome</keyword>
<dbReference type="PANTHER" id="PTHR34474">
    <property type="entry name" value="SIGNAL TRANSDUCTION PROTEIN TRAP"/>
    <property type="match status" value="1"/>
</dbReference>
<dbReference type="Gene3D" id="1.25.40.20">
    <property type="entry name" value="Ankyrin repeat-containing domain"/>
    <property type="match status" value="1"/>
</dbReference>
<reference evidence="2 3" key="1">
    <citation type="submission" date="2019-07" db="EMBL/GenBank/DDBJ databases">
        <authorList>
            <person name="Kim J."/>
        </authorList>
    </citation>
    <scope>NUCLEOTIDE SEQUENCE [LARGE SCALE GENOMIC DNA]</scope>
    <source>
        <strain evidence="2 3">G13</strain>
    </source>
</reference>
<dbReference type="EMBL" id="VNJJ01000006">
    <property type="protein sequence ID" value="TVX99799.1"/>
    <property type="molecule type" value="Genomic_DNA"/>
</dbReference>
<dbReference type="InterPro" id="IPR007138">
    <property type="entry name" value="ABM_dom"/>
</dbReference>
<gene>
    <name evidence="2" type="ORF">FPZ45_12695</name>
</gene>
<evidence type="ECO:0000259" key="1">
    <source>
        <dbReference type="PROSITE" id="PS51725"/>
    </source>
</evidence>
<comment type="caution">
    <text evidence="2">The sequence shown here is derived from an EMBL/GenBank/DDBJ whole genome shotgun (WGS) entry which is preliminary data.</text>
</comment>
<dbReference type="OrthoDB" id="384737at2"/>
<dbReference type="Pfam" id="PF03992">
    <property type="entry name" value="ABM"/>
    <property type="match status" value="1"/>
</dbReference>
<dbReference type="AlphaFoldDB" id="A0A559JIV8"/>
<dbReference type="SUPFAM" id="SSF54909">
    <property type="entry name" value="Dimeric alpha+beta barrel"/>
    <property type="match status" value="1"/>
</dbReference>
<accession>A0A559JIV8</accession>
<dbReference type="InterPro" id="IPR050404">
    <property type="entry name" value="Heme-degrading_MO"/>
</dbReference>
<dbReference type="SUPFAM" id="SSF48403">
    <property type="entry name" value="Ankyrin repeat"/>
    <property type="match status" value="1"/>
</dbReference>
<sequence>MKKAPISNELVREFVGAAHADLPKIQEMLEQEPGLLHAAMNWGGDDWETALGAASHVGRRDIAEWLLSKGARLDLFAAAMLGEFEIVKATLTKYPQLIHAAGPHGISLMQHAFMGGEQAREVIEYLKSLSKDEVNKGMIVVENRIEVKAGFGVGVIERFRTPKSVHTFPGFVRMDVLHSTNESGNEEVRVCTTWEKEEDFQAWSNSDSFRHAHAKRAEAAASRSEEEAANNPILGNKVTIYQVAVTHLPQAAVQV</sequence>